<dbReference type="GO" id="GO:0032993">
    <property type="term" value="C:protein-DNA complex"/>
    <property type="evidence" value="ECO:0007669"/>
    <property type="project" value="TreeGrafter"/>
</dbReference>
<dbReference type="OrthoDB" id="9790442at2"/>
<dbReference type="Gene3D" id="3.40.50.2300">
    <property type="match status" value="1"/>
</dbReference>
<keyword evidence="3" id="KW-0805">Transcription regulation</keyword>
<dbReference type="SMART" id="SM00862">
    <property type="entry name" value="Trans_reg_C"/>
    <property type="match status" value="1"/>
</dbReference>
<dbReference type="RefSeq" id="WP_146381219.1">
    <property type="nucleotide sequence ID" value="NZ_VOEJ01000003.1"/>
</dbReference>
<dbReference type="InterPro" id="IPR011006">
    <property type="entry name" value="CheY-like_superfamily"/>
</dbReference>
<feature type="domain" description="OmpR/PhoB-type" evidence="9">
    <location>
        <begin position="124"/>
        <end position="225"/>
    </location>
</feature>
<gene>
    <name evidence="10" type="ORF">FPZ43_07320</name>
</gene>
<dbReference type="GO" id="GO:0000976">
    <property type="term" value="F:transcription cis-regulatory region binding"/>
    <property type="evidence" value="ECO:0007669"/>
    <property type="project" value="TreeGrafter"/>
</dbReference>
<name>A0A563UE82_9SPHI</name>
<keyword evidence="5" id="KW-0804">Transcription</keyword>
<keyword evidence="1 6" id="KW-0597">Phosphoprotein</keyword>
<feature type="domain" description="Response regulatory" evidence="8">
    <location>
        <begin position="2"/>
        <end position="116"/>
    </location>
</feature>
<evidence type="ECO:0000256" key="6">
    <source>
        <dbReference type="PROSITE-ProRule" id="PRU00169"/>
    </source>
</evidence>
<protein>
    <submittedName>
        <fullName evidence="10">Response regulator transcription factor</fullName>
    </submittedName>
</protein>
<dbReference type="SUPFAM" id="SSF52172">
    <property type="entry name" value="CheY-like"/>
    <property type="match status" value="1"/>
</dbReference>
<evidence type="ECO:0000313" key="10">
    <source>
        <dbReference type="EMBL" id="TWR29664.1"/>
    </source>
</evidence>
<accession>A0A563UE82</accession>
<reference evidence="10 11" key="1">
    <citation type="submission" date="2019-07" db="EMBL/GenBank/DDBJ databases">
        <authorList>
            <person name="Kim J."/>
        </authorList>
    </citation>
    <scope>NUCLEOTIDE SEQUENCE [LARGE SCALE GENOMIC DNA]</scope>
    <source>
        <strain evidence="11">dk17</strain>
    </source>
</reference>
<keyword evidence="2" id="KW-0902">Two-component regulatory system</keyword>
<evidence type="ECO:0000259" key="8">
    <source>
        <dbReference type="PROSITE" id="PS50110"/>
    </source>
</evidence>
<dbReference type="Pfam" id="PF00486">
    <property type="entry name" value="Trans_reg_C"/>
    <property type="match status" value="1"/>
</dbReference>
<dbReference type="CDD" id="cd00383">
    <property type="entry name" value="trans_reg_C"/>
    <property type="match status" value="1"/>
</dbReference>
<dbReference type="GO" id="GO:0005829">
    <property type="term" value="C:cytosol"/>
    <property type="evidence" value="ECO:0007669"/>
    <property type="project" value="TreeGrafter"/>
</dbReference>
<evidence type="ECO:0000256" key="1">
    <source>
        <dbReference type="ARBA" id="ARBA00022553"/>
    </source>
</evidence>
<dbReference type="PROSITE" id="PS51755">
    <property type="entry name" value="OMPR_PHOB"/>
    <property type="match status" value="1"/>
</dbReference>
<dbReference type="PANTHER" id="PTHR48111:SF1">
    <property type="entry name" value="TWO-COMPONENT RESPONSE REGULATOR ORR33"/>
    <property type="match status" value="1"/>
</dbReference>
<evidence type="ECO:0000256" key="2">
    <source>
        <dbReference type="ARBA" id="ARBA00023012"/>
    </source>
</evidence>
<dbReference type="PANTHER" id="PTHR48111">
    <property type="entry name" value="REGULATOR OF RPOS"/>
    <property type="match status" value="1"/>
</dbReference>
<dbReference type="InterPro" id="IPR001789">
    <property type="entry name" value="Sig_transdc_resp-reg_receiver"/>
</dbReference>
<evidence type="ECO:0000313" key="11">
    <source>
        <dbReference type="Proteomes" id="UP000320042"/>
    </source>
</evidence>
<dbReference type="GO" id="GO:0006355">
    <property type="term" value="P:regulation of DNA-templated transcription"/>
    <property type="evidence" value="ECO:0007669"/>
    <property type="project" value="InterPro"/>
</dbReference>
<dbReference type="InterPro" id="IPR036388">
    <property type="entry name" value="WH-like_DNA-bd_sf"/>
</dbReference>
<dbReference type="PROSITE" id="PS50110">
    <property type="entry name" value="RESPONSE_REGULATORY"/>
    <property type="match status" value="1"/>
</dbReference>
<comment type="caution">
    <text evidence="10">The sequence shown here is derived from an EMBL/GenBank/DDBJ whole genome shotgun (WGS) entry which is preliminary data.</text>
</comment>
<dbReference type="SMART" id="SM00448">
    <property type="entry name" value="REC"/>
    <property type="match status" value="1"/>
</dbReference>
<sequence length="227" mass="25758">MNVLIIEDERSLAYEIELFLSKNNYICEVCVNGTSASEKIAVNLYDFILIDLGLPDYDGLDLLKEAKQNNSSASCIILTARAEVSDRIKGLDLGADDYLPKPFSLLELQSRMQAITRRKFGLTNHVIELEYFMVNLTDRSISFNNSPISAITKKEFDLIAYMLLHKNRTLTRAQLSEHIWGSVVNDDYDSNFIDAHVKNIRKKLSAFAPADWLETVRGLGYRIKTNA</sequence>
<feature type="modified residue" description="4-aspartylphosphate" evidence="6">
    <location>
        <position position="51"/>
    </location>
</feature>
<evidence type="ECO:0000256" key="4">
    <source>
        <dbReference type="ARBA" id="ARBA00023125"/>
    </source>
</evidence>
<dbReference type="Pfam" id="PF00072">
    <property type="entry name" value="Response_reg"/>
    <property type="match status" value="1"/>
</dbReference>
<dbReference type="Proteomes" id="UP000320042">
    <property type="component" value="Unassembled WGS sequence"/>
</dbReference>
<organism evidence="10 11">
    <name type="scientific">Mucilaginibacter pallidiroseus</name>
    <dbReference type="NCBI Taxonomy" id="2599295"/>
    <lineage>
        <taxon>Bacteria</taxon>
        <taxon>Pseudomonadati</taxon>
        <taxon>Bacteroidota</taxon>
        <taxon>Sphingobacteriia</taxon>
        <taxon>Sphingobacteriales</taxon>
        <taxon>Sphingobacteriaceae</taxon>
        <taxon>Mucilaginibacter</taxon>
    </lineage>
</organism>
<feature type="DNA-binding region" description="OmpR/PhoB-type" evidence="7">
    <location>
        <begin position="124"/>
        <end position="225"/>
    </location>
</feature>
<dbReference type="Gene3D" id="1.10.10.10">
    <property type="entry name" value="Winged helix-like DNA-binding domain superfamily/Winged helix DNA-binding domain"/>
    <property type="match status" value="1"/>
</dbReference>
<evidence type="ECO:0000256" key="5">
    <source>
        <dbReference type="ARBA" id="ARBA00023163"/>
    </source>
</evidence>
<dbReference type="EMBL" id="VOEJ01000003">
    <property type="protein sequence ID" value="TWR29664.1"/>
    <property type="molecule type" value="Genomic_DNA"/>
</dbReference>
<dbReference type="AlphaFoldDB" id="A0A563UE82"/>
<evidence type="ECO:0000256" key="3">
    <source>
        <dbReference type="ARBA" id="ARBA00023015"/>
    </source>
</evidence>
<dbReference type="GO" id="GO:0000156">
    <property type="term" value="F:phosphorelay response regulator activity"/>
    <property type="evidence" value="ECO:0007669"/>
    <property type="project" value="TreeGrafter"/>
</dbReference>
<keyword evidence="4 7" id="KW-0238">DNA-binding</keyword>
<dbReference type="InterPro" id="IPR039420">
    <property type="entry name" value="WalR-like"/>
</dbReference>
<keyword evidence="11" id="KW-1185">Reference proteome</keyword>
<proteinExistence type="predicted"/>
<dbReference type="Gene3D" id="6.10.250.690">
    <property type="match status" value="1"/>
</dbReference>
<evidence type="ECO:0000256" key="7">
    <source>
        <dbReference type="PROSITE-ProRule" id="PRU01091"/>
    </source>
</evidence>
<evidence type="ECO:0000259" key="9">
    <source>
        <dbReference type="PROSITE" id="PS51755"/>
    </source>
</evidence>
<dbReference type="InterPro" id="IPR001867">
    <property type="entry name" value="OmpR/PhoB-type_DNA-bd"/>
</dbReference>